<dbReference type="AlphaFoldDB" id="A0A081RAG1"/>
<evidence type="ECO:0000259" key="17">
    <source>
        <dbReference type="SMART" id="SM00965"/>
    </source>
</evidence>
<evidence type="ECO:0000256" key="5">
    <source>
        <dbReference type="ARBA" id="ARBA00022496"/>
    </source>
</evidence>
<dbReference type="Proteomes" id="UP000028411">
    <property type="component" value="Unassembled WGS sequence"/>
</dbReference>
<dbReference type="Gene3D" id="2.40.170.20">
    <property type="entry name" value="TonB-dependent receptor, beta-barrel domain"/>
    <property type="match status" value="1"/>
</dbReference>
<dbReference type="CDD" id="cd01347">
    <property type="entry name" value="ligand_gated_channel"/>
    <property type="match status" value="1"/>
</dbReference>
<evidence type="ECO:0000256" key="2">
    <source>
        <dbReference type="ARBA" id="ARBA00009810"/>
    </source>
</evidence>
<dbReference type="EMBL" id="JFHR01000049">
    <property type="protein sequence ID" value="KEQ52184.1"/>
    <property type="molecule type" value="Genomic_DNA"/>
</dbReference>
<gene>
    <name evidence="18" type="ORF">BV95_03522</name>
</gene>
<dbReference type="GO" id="GO:0015891">
    <property type="term" value="P:siderophore transport"/>
    <property type="evidence" value="ECO:0007669"/>
    <property type="project" value="InterPro"/>
</dbReference>
<dbReference type="Gene3D" id="3.55.50.30">
    <property type="match status" value="1"/>
</dbReference>
<keyword evidence="4 14" id="KW-1134">Transmembrane beta strand</keyword>
<keyword evidence="9" id="KW-0406">Ion transport</keyword>
<dbReference type="GO" id="GO:0015344">
    <property type="term" value="F:siderophore uptake transmembrane transporter activity"/>
    <property type="evidence" value="ECO:0007669"/>
    <property type="project" value="TreeGrafter"/>
</dbReference>
<comment type="similarity">
    <text evidence="2 14 15">Belongs to the TonB-dependent receptor family.</text>
</comment>
<protein>
    <submittedName>
        <fullName evidence="18">TonB-dependent siderophore receptor</fullName>
    </submittedName>
</protein>
<keyword evidence="11 14" id="KW-0472">Membrane</keyword>
<proteinExistence type="inferred from homology"/>
<dbReference type="InterPro" id="IPR010105">
    <property type="entry name" value="TonB_sidphr_rcpt"/>
</dbReference>
<sequence>MGGGNTVSARRGQRTAMFSAVLMATTAIVTVGAAPSAAAAQTTRAEQRRFDIPSQSLAQALMIFGRQAGLQVTAEGPLVSGRTSAAINGDFSPAEALSRILQGTGLTYRFVGNGGVQIEAAPQVSDGAMQLGPVRVEANGTSAGDLGGVEQSATSPVAGYAARRSATATKTDTPIQETPQSISIVTAEQVRDQKAQTLQDALGYTAGVMVSTTGMNPALADSFWIRGFQADPQFASFYRDGLRFGARIFNGKQEPYGLERIEVLKGPSSILYGATAPGGIVNTVSKRPTLTPIREVNLEYGSFNRKQVSADFSGPFDADGRWAYRLTVLGRDSDTFIDYGRDDRIYVAPSLSWNPTANTSLTLLAHYQHQLASDPGSLPVVGTLRSNANGRLPRSRYLGEPDHNDYDSETKSIGYEFRQSFTDTLTFNQKLRYMRIDLDYEYTLLSGVLDATQRRAGREPRHFVEKTNLFTVDNNLTWTVDTGPLSHTVLAGIDYSRTRYNSVRDRGTLPSIDIFAPVYGAAWSTPPWRWFIDTDKRTGVYLQDQMKLSDKLVVLLGGRYDWFSIDSQTPYTPAARVQEKERAFTGRAGLVYLADNGLAPYLSFSQSFEPTSGRDRLSNRYDPSEGEQYEAGLRYQPPGSDISLSGALYQLTRTNVQTPDPVDPSFSVQTGEVRSRGLELEAKGELLPGLKAVAAYTYTDTKVTKSNNPAQLGTRFLGVPRHMASLWADYDFRDVGLAGFNVGGGVRYVAERPGDLTGGLPAPAYTLFDAVASYSTGPWRLAVNVRNLTDKVYIPNNCRTTFAGGCDYGAPRSIIATLGYSW</sequence>
<dbReference type="NCBIfam" id="TIGR01783">
    <property type="entry name" value="TonB-siderophor"/>
    <property type="match status" value="1"/>
</dbReference>
<dbReference type="PANTHER" id="PTHR32552">
    <property type="entry name" value="FERRICHROME IRON RECEPTOR-RELATED"/>
    <property type="match status" value="1"/>
</dbReference>
<feature type="signal peptide" evidence="16">
    <location>
        <begin position="1"/>
        <end position="33"/>
    </location>
</feature>
<dbReference type="InterPro" id="IPR036942">
    <property type="entry name" value="Beta-barrel_TonB_sf"/>
</dbReference>
<evidence type="ECO:0000256" key="15">
    <source>
        <dbReference type="RuleBase" id="RU003357"/>
    </source>
</evidence>
<feature type="domain" description="Secretin/TonB short N-terminal" evidence="17">
    <location>
        <begin position="70"/>
        <end position="121"/>
    </location>
</feature>
<dbReference type="SMART" id="SM00965">
    <property type="entry name" value="STN"/>
    <property type="match status" value="1"/>
</dbReference>
<dbReference type="Pfam" id="PF00593">
    <property type="entry name" value="TonB_dep_Rec_b-barrel"/>
    <property type="match status" value="1"/>
</dbReference>
<dbReference type="FunFam" id="2.40.170.20:FF:000005">
    <property type="entry name" value="TonB-dependent siderophore receptor"/>
    <property type="match status" value="1"/>
</dbReference>
<comment type="caution">
    <text evidence="18">The sequence shown here is derived from an EMBL/GenBank/DDBJ whole genome shotgun (WGS) entry which is preliminary data.</text>
</comment>
<keyword evidence="5" id="KW-0410">Iron transport</keyword>
<evidence type="ECO:0000256" key="6">
    <source>
        <dbReference type="ARBA" id="ARBA00022692"/>
    </source>
</evidence>
<evidence type="ECO:0000256" key="3">
    <source>
        <dbReference type="ARBA" id="ARBA00022448"/>
    </source>
</evidence>
<evidence type="ECO:0000256" key="8">
    <source>
        <dbReference type="ARBA" id="ARBA00023004"/>
    </source>
</evidence>
<dbReference type="GO" id="GO:0009279">
    <property type="term" value="C:cell outer membrane"/>
    <property type="evidence" value="ECO:0007669"/>
    <property type="project" value="UniProtKB-SubCell"/>
</dbReference>
<dbReference type="GO" id="GO:0038023">
    <property type="term" value="F:signaling receptor activity"/>
    <property type="evidence" value="ECO:0007669"/>
    <property type="project" value="InterPro"/>
</dbReference>
<keyword evidence="12 18" id="KW-0675">Receptor</keyword>
<keyword evidence="3 14" id="KW-0813">Transport</keyword>
<keyword evidence="10 15" id="KW-0798">TonB box</keyword>
<dbReference type="PROSITE" id="PS52016">
    <property type="entry name" value="TONB_DEPENDENT_REC_3"/>
    <property type="match status" value="1"/>
</dbReference>
<feature type="chain" id="PRO_5001763039" evidence="16">
    <location>
        <begin position="34"/>
        <end position="822"/>
    </location>
</feature>
<reference evidence="18 19" key="1">
    <citation type="submission" date="2014-02" db="EMBL/GenBank/DDBJ databases">
        <title>Whole genome sequence of Sphingobium chlorophenolicum NBRC 16172.</title>
        <authorList>
            <person name="Gan H.M."/>
            <person name="Gan H.Y."/>
            <person name="Chew T.H."/>
            <person name="Savka M.A."/>
        </authorList>
    </citation>
    <scope>NUCLEOTIDE SEQUENCE [LARGE SCALE GENOMIC DNA]</scope>
    <source>
        <strain evidence="18 19">NBRC 16172</strain>
    </source>
</reference>
<dbReference type="InterPro" id="IPR037066">
    <property type="entry name" value="Plug_dom_sf"/>
</dbReference>
<evidence type="ECO:0000256" key="13">
    <source>
        <dbReference type="ARBA" id="ARBA00023237"/>
    </source>
</evidence>
<evidence type="ECO:0000256" key="4">
    <source>
        <dbReference type="ARBA" id="ARBA00022452"/>
    </source>
</evidence>
<organism evidence="18 19">
    <name type="scientific">Sphingobium chlorophenolicum</name>
    <dbReference type="NCBI Taxonomy" id="46429"/>
    <lineage>
        <taxon>Bacteria</taxon>
        <taxon>Pseudomonadati</taxon>
        <taxon>Pseudomonadota</taxon>
        <taxon>Alphaproteobacteria</taxon>
        <taxon>Sphingomonadales</taxon>
        <taxon>Sphingomonadaceae</taxon>
        <taxon>Sphingobium</taxon>
    </lineage>
</organism>
<keyword evidence="8" id="KW-0408">Iron</keyword>
<dbReference type="PANTHER" id="PTHR32552:SF68">
    <property type="entry name" value="FERRICHROME OUTER MEMBRANE TRANSPORTER_PHAGE RECEPTOR"/>
    <property type="match status" value="1"/>
</dbReference>
<evidence type="ECO:0000256" key="10">
    <source>
        <dbReference type="ARBA" id="ARBA00023077"/>
    </source>
</evidence>
<keyword evidence="6 14" id="KW-0812">Transmembrane</keyword>
<keyword evidence="13 14" id="KW-0998">Cell outer membrane</keyword>
<dbReference type="Pfam" id="PF07660">
    <property type="entry name" value="STN"/>
    <property type="match status" value="1"/>
</dbReference>
<evidence type="ECO:0000256" key="11">
    <source>
        <dbReference type="ARBA" id="ARBA00023136"/>
    </source>
</evidence>
<evidence type="ECO:0000256" key="9">
    <source>
        <dbReference type="ARBA" id="ARBA00023065"/>
    </source>
</evidence>
<dbReference type="eggNOG" id="COG4773">
    <property type="taxonomic scope" value="Bacteria"/>
</dbReference>
<dbReference type="InterPro" id="IPR012910">
    <property type="entry name" value="Plug_dom"/>
</dbReference>
<dbReference type="InterPro" id="IPR000531">
    <property type="entry name" value="Beta-barrel_TonB"/>
</dbReference>
<dbReference type="PATRIC" id="fig|46429.4.peg.3514"/>
<evidence type="ECO:0000256" key="7">
    <source>
        <dbReference type="ARBA" id="ARBA00022729"/>
    </source>
</evidence>
<dbReference type="Pfam" id="PF07715">
    <property type="entry name" value="Plug"/>
    <property type="match status" value="1"/>
</dbReference>
<dbReference type="Gene3D" id="2.170.130.10">
    <property type="entry name" value="TonB-dependent receptor, plug domain"/>
    <property type="match status" value="1"/>
</dbReference>
<comment type="subcellular location">
    <subcellularLocation>
        <location evidence="1 14">Cell outer membrane</location>
        <topology evidence="1 14">Multi-pass membrane protein</topology>
    </subcellularLocation>
</comment>
<dbReference type="InterPro" id="IPR011662">
    <property type="entry name" value="Secretin/TonB_short_N"/>
</dbReference>
<evidence type="ECO:0000256" key="14">
    <source>
        <dbReference type="PROSITE-ProRule" id="PRU01360"/>
    </source>
</evidence>
<evidence type="ECO:0000313" key="19">
    <source>
        <dbReference type="Proteomes" id="UP000028411"/>
    </source>
</evidence>
<accession>A0A081RAG1</accession>
<dbReference type="SUPFAM" id="SSF56935">
    <property type="entry name" value="Porins"/>
    <property type="match status" value="1"/>
</dbReference>
<evidence type="ECO:0000256" key="12">
    <source>
        <dbReference type="ARBA" id="ARBA00023170"/>
    </source>
</evidence>
<keyword evidence="7 16" id="KW-0732">Signal</keyword>
<evidence type="ECO:0000256" key="16">
    <source>
        <dbReference type="SAM" id="SignalP"/>
    </source>
</evidence>
<evidence type="ECO:0000256" key="1">
    <source>
        <dbReference type="ARBA" id="ARBA00004571"/>
    </source>
</evidence>
<dbReference type="FunFam" id="2.170.130.10:FF:000001">
    <property type="entry name" value="Catecholate siderophore TonB-dependent receptor"/>
    <property type="match status" value="1"/>
</dbReference>
<dbReference type="InterPro" id="IPR039426">
    <property type="entry name" value="TonB-dep_rcpt-like"/>
</dbReference>
<evidence type="ECO:0000313" key="18">
    <source>
        <dbReference type="EMBL" id="KEQ52184.1"/>
    </source>
</evidence>
<name>A0A081RAG1_SPHCR</name>
<dbReference type="RefSeq" id="WP_051749843.1">
    <property type="nucleotide sequence ID" value="NZ_JFHR01000049.1"/>
</dbReference>